<dbReference type="Pfam" id="PF11022">
    <property type="entry name" value="ATP19"/>
    <property type="match status" value="1"/>
</dbReference>
<proteinExistence type="predicted"/>
<dbReference type="InParanoid" id="A0A0D0AYJ3"/>
<dbReference type="EMBL" id="KN835344">
    <property type="protein sequence ID" value="KIK39397.1"/>
    <property type="molecule type" value="Genomic_DNA"/>
</dbReference>
<dbReference type="STRING" id="930992.A0A0D0AYJ3"/>
<dbReference type="PANTHER" id="PTHR28074:SF1">
    <property type="entry name" value="ATP SYNTHASE SUBUNIT K, MITOCHONDRIAL"/>
    <property type="match status" value="1"/>
</dbReference>
<evidence type="ECO:0000256" key="3">
    <source>
        <dbReference type="ARBA" id="ARBA00023136"/>
    </source>
</evidence>
<evidence type="ECO:0000256" key="2">
    <source>
        <dbReference type="ARBA" id="ARBA00023128"/>
    </source>
</evidence>
<evidence type="ECO:0000313" key="4">
    <source>
        <dbReference type="EMBL" id="KIK39397.1"/>
    </source>
</evidence>
<keyword evidence="3" id="KW-0472">Membrane</keyword>
<evidence type="ECO:0000313" key="5">
    <source>
        <dbReference type="Proteomes" id="UP000054485"/>
    </source>
</evidence>
<dbReference type="OrthoDB" id="2094445at2759"/>
<keyword evidence="2" id="KW-0496">Mitochondrion</keyword>
<dbReference type="GO" id="GO:0031966">
    <property type="term" value="C:mitochondrial membrane"/>
    <property type="evidence" value="ECO:0007669"/>
    <property type="project" value="UniProtKB-SubCell"/>
</dbReference>
<gene>
    <name evidence="4" type="ORF">CY34DRAFT_14406</name>
</gene>
<dbReference type="InterPro" id="IPR021278">
    <property type="entry name" value="ATP19"/>
</dbReference>
<dbReference type="PANTHER" id="PTHR28074">
    <property type="entry name" value="ATP SYNTHASE SUBUNIT K, MITOCHONDRIAL"/>
    <property type="match status" value="1"/>
</dbReference>
<evidence type="ECO:0000256" key="1">
    <source>
        <dbReference type="ARBA" id="ARBA00004325"/>
    </source>
</evidence>
<keyword evidence="5" id="KW-1185">Reference proteome</keyword>
<dbReference type="Proteomes" id="UP000054485">
    <property type="component" value="Unassembled WGS sequence"/>
</dbReference>
<protein>
    <submittedName>
        <fullName evidence="4">Unplaced genomic scaffold CY34scaffold_213, whole genome shotgun sequence</fullName>
    </submittedName>
</protein>
<sequence>MLCIAQLAQSGKTRASSLLLEPLPPPPKIDMSYVIFGRAIKTEYLTLGTLFATGGAVYASLGGKKDSASSGKPLAERVKEAVPINAGSSEEEQFIKNFIAEAEKEGGVAHH</sequence>
<dbReference type="AlphaFoldDB" id="A0A0D0AYJ3"/>
<dbReference type="GO" id="GO:0015986">
    <property type="term" value="P:proton motive force-driven ATP synthesis"/>
    <property type="evidence" value="ECO:0007669"/>
    <property type="project" value="TreeGrafter"/>
</dbReference>
<comment type="subcellular location">
    <subcellularLocation>
        <location evidence="1">Mitochondrion membrane</location>
    </subcellularLocation>
</comment>
<organism evidence="4 5">
    <name type="scientific">Suillus luteus UH-Slu-Lm8-n1</name>
    <dbReference type="NCBI Taxonomy" id="930992"/>
    <lineage>
        <taxon>Eukaryota</taxon>
        <taxon>Fungi</taxon>
        <taxon>Dikarya</taxon>
        <taxon>Basidiomycota</taxon>
        <taxon>Agaricomycotina</taxon>
        <taxon>Agaricomycetes</taxon>
        <taxon>Agaricomycetidae</taxon>
        <taxon>Boletales</taxon>
        <taxon>Suillineae</taxon>
        <taxon>Suillaceae</taxon>
        <taxon>Suillus</taxon>
    </lineage>
</organism>
<name>A0A0D0AYJ3_9AGAM</name>
<reference evidence="5" key="2">
    <citation type="submission" date="2015-01" db="EMBL/GenBank/DDBJ databases">
        <title>Evolutionary Origins and Diversification of the Mycorrhizal Mutualists.</title>
        <authorList>
            <consortium name="DOE Joint Genome Institute"/>
            <consortium name="Mycorrhizal Genomics Consortium"/>
            <person name="Kohler A."/>
            <person name="Kuo A."/>
            <person name="Nagy L.G."/>
            <person name="Floudas D."/>
            <person name="Copeland A."/>
            <person name="Barry K.W."/>
            <person name="Cichocki N."/>
            <person name="Veneault-Fourrey C."/>
            <person name="LaButti K."/>
            <person name="Lindquist E.A."/>
            <person name="Lipzen A."/>
            <person name="Lundell T."/>
            <person name="Morin E."/>
            <person name="Murat C."/>
            <person name="Riley R."/>
            <person name="Ohm R."/>
            <person name="Sun H."/>
            <person name="Tunlid A."/>
            <person name="Henrissat B."/>
            <person name="Grigoriev I.V."/>
            <person name="Hibbett D.S."/>
            <person name="Martin F."/>
        </authorList>
    </citation>
    <scope>NUCLEOTIDE SEQUENCE [LARGE SCALE GENOMIC DNA]</scope>
    <source>
        <strain evidence="5">UH-Slu-Lm8-n1</strain>
    </source>
</reference>
<accession>A0A0D0AYJ3</accession>
<reference evidence="4 5" key="1">
    <citation type="submission" date="2014-04" db="EMBL/GenBank/DDBJ databases">
        <authorList>
            <consortium name="DOE Joint Genome Institute"/>
            <person name="Kuo A."/>
            <person name="Ruytinx J."/>
            <person name="Rineau F."/>
            <person name="Colpaert J."/>
            <person name="Kohler A."/>
            <person name="Nagy L.G."/>
            <person name="Floudas D."/>
            <person name="Copeland A."/>
            <person name="Barry K.W."/>
            <person name="Cichocki N."/>
            <person name="Veneault-Fourrey C."/>
            <person name="LaButti K."/>
            <person name="Lindquist E.A."/>
            <person name="Lipzen A."/>
            <person name="Lundell T."/>
            <person name="Morin E."/>
            <person name="Murat C."/>
            <person name="Sun H."/>
            <person name="Tunlid A."/>
            <person name="Henrissat B."/>
            <person name="Grigoriev I.V."/>
            <person name="Hibbett D.S."/>
            <person name="Martin F."/>
            <person name="Nordberg H.P."/>
            <person name="Cantor M.N."/>
            <person name="Hua S.X."/>
        </authorList>
    </citation>
    <scope>NUCLEOTIDE SEQUENCE [LARGE SCALE GENOMIC DNA]</scope>
    <source>
        <strain evidence="4 5">UH-Slu-Lm8-n1</strain>
    </source>
</reference>
<dbReference type="HOGENOM" id="CLU_172736_0_0_1"/>